<dbReference type="PROSITE" id="PS51257">
    <property type="entry name" value="PROKAR_LIPOPROTEIN"/>
    <property type="match status" value="1"/>
</dbReference>
<proteinExistence type="predicted"/>
<feature type="domain" description="SLH" evidence="2">
    <location>
        <begin position="686"/>
        <end position="746"/>
    </location>
</feature>
<dbReference type="PANTHER" id="PTHR43308:SF5">
    <property type="entry name" value="S-LAYER PROTEIN _ PEPTIDOGLYCAN ENDO-BETA-N-ACETYLGLUCOSAMINIDASE"/>
    <property type="match status" value="1"/>
</dbReference>
<evidence type="ECO:0000313" key="3">
    <source>
        <dbReference type="EMBL" id="MFC0393592.1"/>
    </source>
</evidence>
<feature type="region of interest" description="Disordered" evidence="1">
    <location>
        <begin position="521"/>
        <end position="544"/>
    </location>
</feature>
<dbReference type="PANTHER" id="PTHR43308">
    <property type="entry name" value="OUTER MEMBRANE PROTEIN ALPHA-RELATED"/>
    <property type="match status" value="1"/>
</dbReference>
<protein>
    <submittedName>
        <fullName evidence="3">S-layer homology domain-containing protein</fullName>
    </submittedName>
</protein>
<gene>
    <name evidence="3" type="ORF">ACFFJ8_19740</name>
</gene>
<keyword evidence="4" id="KW-1185">Reference proteome</keyword>
<evidence type="ECO:0000256" key="1">
    <source>
        <dbReference type="SAM" id="MobiDB-lite"/>
    </source>
</evidence>
<feature type="domain" description="SLH" evidence="2">
    <location>
        <begin position="747"/>
        <end position="810"/>
    </location>
</feature>
<dbReference type="InterPro" id="IPR001119">
    <property type="entry name" value="SLH_dom"/>
</dbReference>
<dbReference type="Pfam" id="PF00395">
    <property type="entry name" value="SLH"/>
    <property type="match status" value="3"/>
</dbReference>
<sequence length="871" mass="90900">MKRRLSTRSLLVLSALILILLSGCVKNTDHILFSFPSDQLSGSEQLFVRYADGTTYQVPDALGVNSVEAATDITKTIVGGYVSDGDVSWVPTYSYGFDSVSVSGISAGKPTYAADHVIQNQPVIDSVHPDYVRMTFAVYGTDGELVNDRTEVFAYSTDSSLTFYNTDSQDSSGGTHVRSDTAKGGFSTYTVNGLATFLIKSNLSDITTQPISLYSGSKLIWSNPNNVHRIGEAAVSIAAPVLGQTPEHTAAVEAGSAHIGYTVSNVTWNEALTADGKFKAGQAYTATVELTSKNAKEFQEAAFIPVVPHSASVGSTVTSAPGEGNTVTFTVTYPATGALAVDSIAVTTQPTKMSYTETADGILALDGMVVTETNNDGSVTTAGFTTGTAAGYTTSPANGATLTTLGHDGLPVTITHTASGHTATTGDLAVIEDATLTSTIGTVSTGGTPNETIGNIPYGTTLAAFKAAITPAANATFQIYDADGVTVAAALATGKKVIVTAQNGITKVTYTVTVNAAAPPVNNGGGGGGSSIPIVGGSAGPSDDKVVSTDGQLTLAAGKQGEVSLGDGVTVSIPAGAADKELKITIEKVLETQNLLRHKEVLASPVYEILKNFSENFSRTVILTFAFDPASLKEGQKASVFYYDEENKVWVEIGGQAKGNRIAVDVNHFTKYTVLAVDEEVTAPVRPVINISDISGHWAEAVIKQAINEGFVTGYTDGTFKPNHTVTRAEFAVMLINTLKPQEVGAALAFTDTAKIDSWAQKAVAQAVEAGIIKGYEDGTFRPDAQITRTEMAAMIANALKLSIEWNAATSFADDKNIPSWAKGAVAAIERLGLMEGAGTNTFNPDGLATRAEAVTVLLRMSVPSTNEQVE</sequence>
<reference evidence="3 4" key="1">
    <citation type="submission" date="2024-09" db="EMBL/GenBank/DDBJ databases">
        <authorList>
            <person name="Sun Q."/>
            <person name="Mori K."/>
        </authorList>
    </citation>
    <scope>NUCLEOTIDE SEQUENCE [LARGE SCALE GENOMIC DNA]</scope>
    <source>
        <strain evidence="3 4">CCM 4839</strain>
    </source>
</reference>
<evidence type="ECO:0000259" key="2">
    <source>
        <dbReference type="PROSITE" id="PS51272"/>
    </source>
</evidence>
<dbReference type="RefSeq" id="WP_204821652.1">
    <property type="nucleotide sequence ID" value="NZ_JANHOF010000008.1"/>
</dbReference>
<dbReference type="PROSITE" id="PS51272">
    <property type="entry name" value="SLH"/>
    <property type="match status" value="3"/>
</dbReference>
<dbReference type="Gene3D" id="2.60.220.30">
    <property type="match status" value="1"/>
</dbReference>
<name>A0ABV6JDG0_9BACL</name>
<dbReference type="Proteomes" id="UP001589818">
    <property type="component" value="Unassembled WGS sequence"/>
</dbReference>
<dbReference type="InterPro" id="IPR051465">
    <property type="entry name" value="Cell_Envelope_Struct_Comp"/>
</dbReference>
<comment type="caution">
    <text evidence="3">The sequence shown here is derived from an EMBL/GenBank/DDBJ whole genome shotgun (WGS) entry which is preliminary data.</text>
</comment>
<dbReference type="Gene3D" id="2.60.40.3630">
    <property type="match status" value="1"/>
</dbReference>
<organism evidence="3 4">
    <name type="scientific">Paenibacillus mendelii</name>
    <dbReference type="NCBI Taxonomy" id="206163"/>
    <lineage>
        <taxon>Bacteria</taxon>
        <taxon>Bacillati</taxon>
        <taxon>Bacillota</taxon>
        <taxon>Bacilli</taxon>
        <taxon>Bacillales</taxon>
        <taxon>Paenibacillaceae</taxon>
        <taxon>Paenibacillus</taxon>
    </lineage>
</organism>
<feature type="domain" description="SLH" evidence="2">
    <location>
        <begin position="812"/>
        <end position="871"/>
    </location>
</feature>
<evidence type="ECO:0000313" key="4">
    <source>
        <dbReference type="Proteomes" id="UP001589818"/>
    </source>
</evidence>
<accession>A0ABV6JDG0</accession>
<dbReference type="EMBL" id="JBHLVF010000034">
    <property type="protein sequence ID" value="MFC0393592.1"/>
    <property type="molecule type" value="Genomic_DNA"/>
</dbReference>